<evidence type="ECO:0000313" key="2">
    <source>
        <dbReference type="Proteomes" id="UP000056450"/>
    </source>
</evidence>
<dbReference type="Proteomes" id="UP000056450">
    <property type="component" value="Unassembled WGS sequence"/>
</dbReference>
<reference evidence="1 2" key="1">
    <citation type="submission" date="2015-11" db="EMBL/GenBank/DDBJ databases">
        <title>Expanding the genomic diversity of Burkholderia species for the development of highly accurate diagnostics.</title>
        <authorList>
            <person name="Sahl J."/>
            <person name="Keim P."/>
            <person name="Wagner D."/>
        </authorList>
    </citation>
    <scope>NUCLEOTIDE SEQUENCE [LARGE SCALE GENOMIC DNA]</scope>
    <source>
        <strain evidence="1 2">RF32-BP12</strain>
    </source>
</reference>
<protein>
    <recommendedName>
        <fullName evidence="3">Haloacid dehalogenase-like hydrolase</fullName>
    </recommendedName>
</protein>
<dbReference type="InterPro" id="IPR036412">
    <property type="entry name" value="HAD-like_sf"/>
</dbReference>
<accession>A0AAP1C590</accession>
<dbReference type="Pfam" id="PF12710">
    <property type="entry name" value="HAD"/>
    <property type="match status" value="1"/>
</dbReference>
<organism evidence="1 2">
    <name type="scientific">Burkholderia latens</name>
    <dbReference type="NCBI Taxonomy" id="488446"/>
    <lineage>
        <taxon>Bacteria</taxon>
        <taxon>Pseudomonadati</taxon>
        <taxon>Pseudomonadota</taxon>
        <taxon>Betaproteobacteria</taxon>
        <taxon>Burkholderiales</taxon>
        <taxon>Burkholderiaceae</taxon>
        <taxon>Burkholderia</taxon>
        <taxon>Burkholderia cepacia complex</taxon>
    </lineage>
</organism>
<evidence type="ECO:0008006" key="3">
    <source>
        <dbReference type="Google" id="ProtNLM"/>
    </source>
</evidence>
<evidence type="ECO:0000313" key="1">
    <source>
        <dbReference type="EMBL" id="KVA04594.1"/>
    </source>
</evidence>
<comment type="caution">
    <text evidence="1">The sequence shown here is derived from an EMBL/GenBank/DDBJ whole genome shotgun (WGS) entry which is preliminary data.</text>
</comment>
<name>A0AAP1C590_9BURK</name>
<dbReference type="Gene3D" id="3.40.50.1000">
    <property type="entry name" value="HAD superfamily/HAD-like"/>
    <property type="match status" value="1"/>
</dbReference>
<dbReference type="EMBL" id="LOTQ01000030">
    <property type="protein sequence ID" value="KVA04594.1"/>
    <property type="molecule type" value="Genomic_DNA"/>
</dbReference>
<dbReference type="AlphaFoldDB" id="A0AAP1C590"/>
<gene>
    <name evidence="1" type="ORF">WI41_21110</name>
</gene>
<dbReference type="SUPFAM" id="SSF56784">
    <property type="entry name" value="HAD-like"/>
    <property type="match status" value="1"/>
</dbReference>
<sequence>MRETRKLPLVVDLDGTLTVSDTLMESVIRVVKHKPANLLRLPFWLAGGRAAFKARVAACADFRPETLPYRQPLVDYLTREHESGRKIVLATAAHCSIAERVSAHLGLFDRVIATSGDINLKGQAKLACIREQIGDDYFASGVLSINQGIACAALLLTSAFSLALVVSAEFTGTLVLYLFLTIAARRLARRWGFSRQRSADSLLSQANLR</sequence>
<proteinExistence type="predicted"/>
<dbReference type="InterPro" id="IPR023214">
    <property type="entry name" value="HAD_sf"/>
</dbReference>
<dbReference type="RefSeq" id="WP_059546859.1">
    <property type="nucleotide sequence ID" value="NZ_LOTQ01000030.1"/>
</dbReference>